<feature type="compositionally biased region" description="Polar residues" evidence="6">
    <location>
        <begin position="29"/>
        <end position="39"/>
    </location>
</feature>
<keyword evidence="4" id="KW-0862">Zinc</keyword>
<accession>A0A2P4NZB5</accession>
<gene>
    <name evidence="7" type="ORF">GLOIN_2v1821413</name>
</gene>
<evidence type="ECO:0000256" key="2">
    <source>
        <dbReference type="ARBA" id="ARBA00022723"/>
    </source>
</evidence>
<sequence length="471" mass="53616">MEIDQLDDSFREDTSVQGLKSGDSERSSEINPPSNQLNKETPLPNLGGRPKGDIWQFFAEINNGKGKHKGAICNFCNSSWNRGRANEMKSHLAMKCKGRVPKDIRLNFLREIDNERESSETSSISSSKKRKISNNQTTLENFYDDDKIDEVKSNRADKALIRWFVCSGIPFVAADSPYFDDFTKSLNSGYNPPKRTALATTHLDGELANVTLKIEKELAKAKNLTLSYFLHPTYRGDNLTHNTYKKIILRKALEIWKQTGGGEKSAKILKTQMNLYRNQESPFDDDFIESVDTVKNWWSSCELKKNENHISILALKLHSITPHNASTERVFSVLNWYLCKRRNKMNISHLESLAQIHSFLIANAPGELNFINNNISQDEFTAAFNQIAVAMEEGIDLFEENNSFPVFDDDSEEDNDLQLQNENGLNLEISELIQLNVNQSGSINENQADINESRIEHGDKDFNIEDLLHDN</sequence>
<keyword evidence="2" id="KW-0479">Metal-binding</keyword>
<dbReference type="AlphaFoldDB" id="A0A2P4NZB5"/>
<dbReference type="VEuPathDB" id="FungiDB:RhiirFUN_005036"/>
<evidence type="ECO:0000256" key="1">
    <source>
        <dbReference type="ARBA" id="ARBA00004123"/>
    </source>
</evidence>
<dbReference type="InterPro" id="IPR052035">
    <property type="entry name" value="ZnF_BED_domain_contain"/>
</dbReference>
<dbReference type="PANTHER" id="PTHR46481:SF10">
    <property type="entry name" value="ZINC FINGER BED DOMAIN-CONTAINING PROTEIN 39"/>
    <property type="match status" value="1"/>
</dbReference>
<dbReference type="PANTHER" id="PTHR46481">
    <property type="entry name" value="ZINC FINGER BED DOMAIN-CONTAINING PROTEIN 4"/>
    <property type="match status" value="1"/>
</dbReference>
<reference evidence="7 8" key="1">
    <citation type="journal article" date="2013" name="Proc. Natl. Acad. Sci. U.S.A.">
        <title>Genome of an arbuscular mycorrhizal fungus provides insight into the oldest plant symbiosis.</title>
        <authorList>
            <person name="Tisserant E."/>
            <person name="Malbreil M."/>
            <person name="Kuo A."/>
            <person name="Kohler A."/>
            <person name="Symeonidi A."/>
            <person name="Balestrini R."/>
            <person name="Charron P."/>
            <person name="Duensing N."/>
            <person name="Frei Dit Frey N."/>
            <person name="Gianinazzi-Pearson V."/>
            <person name="Gilbert L.B."/>
            <person name="Handa Y."/>
            <person name="Herr J.R."/>
            <person name="Hijri M."/>
            <person name="Koul R."/>
            <person name="Kawaguchi M."/>
            <person name="Krajinski F."/>
            <person name="Lammers P.J."/>
            <person name="Masclaux F.G."/>
            <person name="Murat C."/>
            <person name="Morin E."/>
            <person name="Ndikumana S."/>
            <person name="Pagni M."/>
            <person name="Petitpierre D."/>
            <person name="Requena N."/>
            <person name="Rosikiewicz P."/>
            <person name="Riley R."/>
            <person name="Saito K."/>
            <person name="San Clemente H."/>
            <person name="Shapiro H."/>
            <person name="van Tuinen D."/>
            <person name="Becard G."/>
            <person name="Bonfante P."/>
            <person name="Paszkowski U."/>
            <person name="Shachar-Hill Y.Y."/>
            <person name="Tuskan G.A."/>
            <person name="Young P.W."/>
            <person name="Sanders I.R."/>
            <person name="Henrissat B."/>
            <person name="Rensing S.A."/>
            <person name="Grigoriev I.V."/>
            <person name="Corradi N."/>
            <person name="Roux C."/>
            <person name="Martin F."/>
        </authorList>
    </citation>
    <scope>NUCLEOTIDE SEQUENCE [LARGE SCALE GENOMIC DNA]</scope>
    <source>
        <strain evidence="7 8">DAOM 197198</strain>
    </source>
</reference>
<dbReference type="InterPro" id="IPR012337">
    <property type="entry name" value="RNaseH-like_sf"/>
</dbReference>
<name>A0A2P4NZB5_RHIID</name>
<evidence type="ECO:0000313" key="8">
    <source>
        <dbReference type="Proteomes" id="UP000018888"/>
    </source>
</evidence>
<evidence type="ECO:0000256" key="3">
    <source>
        <dbReference type="ARBA" id="ARBA00022771"/>
    </source>
</evidence>
<keyword evidence="5" id="KW-0539">Nucleus</keyword>
<feature type="region of interest" description="Disordered" evidence="6">
    <location>
        <begin position="1"/>
        <end position="49"/>
    </location>
</feature>
<dbReference type="GO" id="GO:0008270">
    <property type="term" value="F:zinc ion binding"/>
    <property type="evidence" value="ECO:0007669"/>
    <property type="project" value="UniProtKB-KW"/>
</dbReference>
<reference evidence="7 8" key="2">
    <citation type="journal article" date="2018" name="New Phytol.">
        <title>High intraspecific genome diversity in the model arbuscular mycorrhizal symbiont Rhizophagus irregularis.</title>
        <authorList>
            <person name="Chen E.C.H."/>
            <person name="Morin E."/>
            <person name="Beaudet D."/>
            <person name="Noel J."/>
            <person name="Yildirir G."/>
            <person name="Ndikumana S."/>
            <person name="Charron P."/>
            <person name="St-Onge C."/>
            <person name="Giorgi J."/>
            <person name="Kruger M."/>
            <person name="Marton T."/>
            <person name="Ropars J."/>
            <person name="Grigoriev I.V."/>
            <person name="Hainaut M."/>
            <person name="Henrissat B."/>
            <person name="Roux C."/>
            <person name="Martin F."/>
            <person name="Corradi N."/>
        </authorList>
    </citation>
    <scope>NUCLEOTIDE SEQUENCE [LARGE SCALE GENOMIC DNA]</scope>
    <source>
        <strain evidence="7 8">DAOM 197198</strain>
    </source>
</reference>
<keyword evidence="3" id="KW-0863">Zinc-finger</keyword>
<comment type="subcellular location">
    <subcellularLocation>
        <location evidence="1">Nucleus</location>
    </subcellularLocation>
</comment>
<evidence type="ECO:0000256" key="5">
    <source>
        <dbReference type="ARBA" id="ARBA00023242"/>
    </source>
</evidence>
<dbReference type="EMBL" id="AUPC02000529">
    <property type="protein sequence ID" value="POG58457.1"/>
    <property type="molecule type" value="Genomic_DNA"/>
</dbReference>
<protein>
    <submittedName>
        <fullName evidence="7">Uncharacterized protein</fullName>
    </submittedName>
</protein>
<evidence type="ECO:0000256" key="6">
    <source>
        <dbReference type="SAM" id="MobiDB-lite"/>
    </source>
</evidence>
<comment type="caution">
    <text evidence="7">The sequence shown here is derived from an EMBL/GenBank/DDBJ whole genome shotgun (WGS) entry which is preliminary data.</text>
</comment>
<dbReference type="SUPFAM" id="SSF53098">
    <property type="entry name" value="Ribonuclease H-like"/>
    <property type="match status" value="1"/>
</dbReference>
<dbReference type="Proteomes" id="UP000018888">
    <property type="component" value="Unassembled WGS sequence"/>
</dbReference>
<keyword evidence="8" id="KW-1185">Reference proteome</keyword>
<dbReference type="GO" id="GO:0005634">
    <property type="term" value="C:nucleus"/>
    <property type="evidence" value="ECO:0007669"/>
    <property type="project" value="UniProtKB-SubCell"/>
</dbReference>
<evidence type="ECO:0000256" key="4">
    <source>
        <dbReference type="ARBA" id="ARBA00022833"/>
    </source>
</evidence>
<proteinExistence type="predicted"/>
<evidence type="ECO:0000313" key="7">
    <source>
        <dbReference type="EMBL" id="POG58457.1"/>
    </source>
</evidence>
<organism evidence="7 8">
    <name type="scientific">Rhizophagus irregularis (strain DAOM 181602 / DAOM 197198 / MUCL 43194)</name>
    <name type="common">Arbuscular mycorrhizal fungus</name>
    <name type="synonym">Glomus intraradices</name>
    <dbReference type="NCBI Taxonomy" id="747089"/>
    <lineage>
        <taxon>Eukaryota</taxon>
        <taxon>Fungi</taxon>
        <taxon>Fungi incertae sedis</taxon>
        <taxon>Mucoromycota</taxon>
        <taxon>Glomeromycotina</taxon>
        <taxon>Glomeromycetes</taxon>
        <taxon>Glomerales</taxon>
        <taxon>Glomeraceae</taxon>
        <taxon>Rhizophagus</taxon>
    </lineage>
</organism>